<evidence type="ECO:0000313" key="1">
    <source>
        <dbReference type="EMBL" id="EHG14970.1"/>
    </source>
</evidence>
<sequence length="63" mass="7008">MKKIKVNPFEGLMKNSLNREQLKHVVGGSSSGCSYENQSCTWNGKSGICKYLPFSYGLICWCG</sequence>
<dbReference type="AlphaFoldDB" id="G6AK29"/>
<accession>G6AK29</accession>
<comment type="caution">
    <text evidence="1">The sequence shown here is derived from an EMBL/GenBank/DDBJ whole genome shotgun (WGS) entry which is preliminary data.</text>
</comment>
<gene>
    <name evidence="1" type="ORF">HMPREF9138_02456</name>
</gene>
<dbReference type="NCBIfam" id="TIGR04149">
    <property type="entry name" value="GG_sam_targ_CFB"/>
    <property type="match status" value="1"/>
</dbReference>
<proteinExistence type="predicted"/>
<evidence type="ECO:0000313" key="2">
    <source>
        <dbReference type="Proteomes" id="UP000004597"/>
    </source>
</evidence>
<keyword evidence="2" id="KW-1185">Reference proteome</keyword>
<dbReference type="HOGENOM" id="CLU_2882129_0_0_10"/>
<dbReference type="Proteomes" id="UP000004597">
    <property type="component" value="Unassembled WGS sequence"/>
</dbReference>
<name>G6AK29_9BACT</name>
<dbReference type="GeneID" id="96091169"/>
<dbReference type="RefSeq" id="WP_008824355.1">
    <property type="nucleotide sequence ID" value="NZ_JH376769.1"/>
</dbReference>
<protein>
    <submittedName>
        <fullName evidence="1">Uncharacterized protein</fullName>
    </submittedName>
</protein>
<organism evidence="1 2">
    <name type="scientific">Prevotella histicola F0411</name>
    <dbReference type="NCBI Taxonomy" id="857291"/>
    <lineage>
        <taxon>Bacteria</taxon>
        <taxon>Pseudomonadati</taxon>
        <taxon>Bacteroidota</taxon>
        <taxon>Bacteroidia</taxon>
        <taxon>Bacteroidales</taxon>
        <taxon>Prevotellaceae</taxon>
        <taxon>Prevotella</taxon>
    </lineage>
</organism>
<reference evidence="1 2" key="1">
    <citation type="submission" date="2011-10" db="EMBL/GenBank/DDBJ databases">
        <title>The Genome Sequence of Prevotella histicola F0411.</title>
        <authorList>
            <consortium name="The Broad Institute Genome Sequencing Platform"/>
            <person name="Earl A."/>
            <person name="Ward D."/>
            <person name="Feldgarden M."/>
            <person name="Gevers D."/>
            <person name="Izard J."/>
            <person name="Ganesan A."/>
            <person name="Blanton J.M."/>
            <person name="Baranova O.V."/>
            <person name="Tanner A.C."/>
            <person name="Mathney J.M.J."/>
            <person name="Dewhirst F.E."/>
            <person name="Young S.K."/>
            <person name="Zeng Q."/>
            <person name="Gargeya S."/>
            <person name="Fitzgerald M."/>
            <person name="Haas B."/>
            <person name="Abouelleil A."/>
            <person name="Alvarado L."/>
            <person name="Arachchi H.M."/>
            <person name="Berlin A."/>
            <person name="Brown A."/>
            <person name="Chapman S.B."/>
            <person name="Chen Z."/>
            <person name="Dunbar C."/>
            <person name="Freedman E."/>
            <person name="Gearin G."/>
            <person name="Gellesch M."/>
            <person name="Goldberg J."/>
            <person name="Griggs A."/>
            <person name="Gujja S."/>
            <person name="Heiman D."/>
            <person name="Howarth C."/>
            <person name="Larson L."/>
            <person name="Lui A."/>
            <person name="MacDonald P.J.P."/>
            <person name="Montmayeur A."/>
            <person name="Murphy C."/>
            <person name="Neiman D."/>
            <person name="Pearson M."/>
            <person name="Priest M."/>
            <person name="Roberts A."/>
            <person name="Saif S."/>
            <person name="Shea T."/>
            <person name="Shenoy N."/>
            <person name="Sisk P."/>
            <person name="Stolte C."/>
            <person name="Sykes S."/>
            <person name="Wortman J."/>
            <person name="Nusbaum C."/>
            <person name="Birren B."/>
        </authorList>
    </citation>
    <scope>NUCLEOTIDE SEQUENCE [LARGE SCALE GENOMIC DNA]</scope>
    <source>
        <strain evidence="1 2">F0411</strain>
    </source>
</reference>
<dbReference type="InterPro" id="IPR026408">
    <property type="entry name" value="GG_sam_targ_CFB"/>
</dbReference>
<dbReference type="EMBL" id="AFXP01000030">
    <property type="protein sequence ID" value="EHG14970.1"/>
    <property type="molecule type" value="Genomic_DNA"/>
</dbReference>
<dbReference type="STRING" id="857291.HMPREF9138_02456"/>